<dbReference type="AlphaFoldDB" id="A0A383A110"/>
<reference evidence="1" key="1">
    <citation type="submission" date="2018-05" db="EMBL/GenBank/DDBJ databases">
        <authorList>
            <person name="Lanie J.A."/>
            <person name="Ng W.-L."/>
            <person name="Kazmierczak K.M."/>
            <person name="Andrzejewski T.M."/>
            <person name="Davidsen T.M."/>
            <person name="Wayne K.J."/>
            <person name="Tettelin H."/>
            <person name="Glass J.I."/>
            <person name="Rusch D."/>
            <person name="Podicherti R."/>
            <person name="Tsui H.-C.T."/>
            <person name="Winkler M.E."/>
        </authorList>
    </citation>
    <scope>NUCLEOTIDE SEQUENCE</scope>
</reference>
<proteinExistence type="predicted"/>
<gene>
    <name evidence="1" type="ORF">METZ01_LOCUS454276</name>
</gene>
<organism evidence="1">
    <name type="scientific">marine metagenome</name>
    <dbReference type="NCBI Taxonomy" id="408172"/>
    <lineage>
        <taxon>unclassified sequences</taxon>
        <taxon>metagenomes</taxon>
        <taxon>ecological metagenomes</taxon>
    </lineage>
</organism>
<feature type="non-terminal residue" evidence="1">
    <location>
        <position position="1"/>
    </location>
</feature>
<name>A0A383A110_9ZZZZ</name>
<protein>
    <submittedName>
        <fullName evidence="1">Uncharacterized protein</fullName>
    </submittedName>
</protein>
<accession>A0A383A110</accession>
<dbReference type="Gene3D" id="1.10.1370.30">
    <property type="match status" value="1"/>
</dbReference>
<dbReference type="EMBL" id="UINC01188279">
    <property type="protein sequence ID" value="SVE01422.1"/>
    <property type="molecule type" value="Genomic_DNA"/>
</dbReference>
<sequence length="38" mass="4141">FTQLVKLAGLKSPFDDGCLKSVVEKVTEWLDGVDMSAL</sequence>
<evidence type="ECO:0000313" key="1">
    <source>
        <dbReference type="EMBL" id="SVE01422.1"/>
    </source>
</evidence>